<organism evidence="1 2">
    <name type="scientific">Entomophthora muscae</name>
    <dbReference type="NCBI Taxonomy" id="34485"/>
    <lineage>
        <taxon>Eukaryota</taxon>
        <taxon>Fungi</taxon>
        <taxon>Fungi incertae sedis</taxon>
        <taxon>Zoopagomycota</taxon>
        <taxon>Entomophthoromycotina</taxon>
        <taxon>Entomophthoromycetes</taxon>
        <taxon>Entomophthorales</taxon>
        <taxon>Entomophthoraceae</taxon>
        <taxon>Entomophthora</taxon>
    </lineage>
</organism>
<gene>
    <name evidence="1" type="ORF">DSO57_1011533</name>
</gene>
<proteinExistence type="predicted"/>
<evidence type="ECO:0000313" key="1">
    <source>
        <dbReference type="EMBL" id="KAJ9070138.1"/>
    </source>
</evidence>
<evidence type="ECO:0000313" key="2">
    <source>
        <dbReference type="Proteomes" id="UP001165960"/>
    </source>
</evidence>
<accession>A0ACC2T6B0</accession>
<dbReference type="Proteomes" id="UP001165960">
    <property type="component" value="Unassembled WGS sequence"/>
</dbReference>
<comment type="caution">
    <text evidence="1">The sequence shown here is derived from an EMBL/GenBank/DDBJ whole genome shotgun (WGS) entry which is preliminary data.</text>
</comment>
<name>A0ACC2T6B0_9FUNG</name>
<sequence length="201" mass="22211">MFDINMVQINSIALFSFLAATLAAPSYKSTYGEEDNVVSINPCFYYDGACHSCPRSEFWDGQCHKFPGDDIIMPGDGRHANREDNHRKGHGHRGRGRHHHNNNGLHGNRHGPGDLDSGNDRDNGDWKDHSNLGYNEDGSNGNRDNRGANDGWNNRYSEGTSGNRNSGGNNYGYNGDSSGSTKLRQEGIDDELNLDQLLGLE</sequence>
<protein>
    <submittedName>
        <fullName evidence="1">Uncharacterized protein</fullName>
    </submittedName>
</protein>
<reference evidence="1" key="1">
    <citation type="submission" date="2022-04" db="EMBL/GenBank/DDBJ databases">
        <title>Genome of the entomopathogenic fungus Entomophthora muscae.</title>
        <authorList>
            <person name="Elya C."/>
            <person name="Lovett B.R."/>
            <person name="Lee E."/>
            <person name="Macias A.M."/>
            <person name="Hajek A.E."/>
            <person name="De Bivort B.L."/>
            <person name="Kasson M.T."/>
            <person name="De Fine Licht H.H."/>
            <person name="Stajich J.E."/>
        </authorList>
    </citation>
    <scope>NUCLEOTIDE SEQUENCE</scope>
    <source>
        <strain evidence="1">Berkeley</strain>
    </source>
</reference>
<keyword evidence="2" id="KW-1185">Reference proteome</keyword>
<dbReference type="EMBL" id="QTSX02003590">
    <property type="protein sequence ID" value="KAJ9070138.1"/>
    <property type="molecule type" value="Genomic_DNA"/>
</dbReference>